<dbReference type="Proteomes" id="UP000479114">
    <property type="component" value="Chromosome"/>
</dbReference>
<keyword evidence="3" id="KW-1185">Reference proteome</keyword>
<organism evidence="2 3">
    <name type="scientific">Paenibacillus rhizovicinus</name>
    <dbReference type="NCBI Taxonomy" id="2704463"/>
    <lineage>
        <taxon>Bacteria</taxon>
        <taxon>Bacillati</taxon>
        <taxon>Bacillota</taxon>
        <taxon>Bacilli</taxon>
        <taxon>Bacillales</taxon>
        <taxon>Paenibacillaceae</taxon>
        <taxon>Paenibacillus</taxon>
    </lineage>
</organism>
<feature type="signal peptide" evidence="1">
    <location>
        <begin position="1"/>
        <end position="20"/>
    </location>
</feature>
<evidence type="ECO:0000313" key="3">
    <source>
        <dbReference type="Proteomes" id="UP000479114"/>
    </source>
</evidence>
<dbReference type="PROSITE" id="PS51257">
    <property type="entry name" value="PROKAR_LIPOPROTEIN"/>
    <property type="match status" value="1"/>
</dbReference>
<name>A0A6C0P0X2_9BACL</name>
<dbReference type="Gene3D" id="2.50.20.20">
    <property type="match status" value="1"/>
</dbReference>
<keyword evidence="1" id="KW-0732">Signal</keyword>
<feature type="chain" id="PRO_5038633723" evidence="1">
    <location>
        <begin position="21"/>
        <end position="340"/>
    </location>
</feature>
<reference evidence="2 3" key="1">
    <citation type="submission" date="2020-02" db="EMBL/GenBank/DDBJ databases">
        <title>Paenibacillus sp. nov., isolated from rhizosphere soil of tomato.</title>
        <authorList>
            <person name="Weon H.-Y."/>
            <person name="Lee S.A."/>
        </authorList>
    </citation>
    <scope>NUCLEOTIDE SEQUENCE [LARGE SCALE GENOMIC DNA]</scope>
    <source>
        <strain evidence="2 3">14171R-81</strain>
    </source>
</reference>
<dbReference type="RefSeq" id="WP_162640913.1">
    <property type="nucleotide sequence ID" value="NZ_CP048286.1"/>
</dbReference>
<evidence type="ECO:0000313" key="2">
    <source>
        <dbReference type="EMBL" id="QHW32109.1"/>
    </source>
</evidence>
<protein>
    <submittedName>
        <fullName evidence="2">Uncharacterized protein</fullName>
    </submittedName>
</protein>
<dbReference type="AlphaFoldDB" id="A0A6C0P0X2"/>
<gene>
    <name evidence="2" type="ORF">GZH47_15690</name>
</gene>
<sequence length="340" mass="36398">MKTWKRGTLVLFIATMAAVAGCSSSGSPKEALMDAITKTSKAKSFTYQGTFTINDIQLPQAPDTDSAQNAMLRMALPILLKGAVIQVHGAVQQDPQRAELTLNATLGTGDVKLTVNIPIIVTADQIYVKVPQIPGVPIPEKIADRFVVIDAKKLAEEQGGTNPLDGGAPNLGTAAFAALVDSLEEKTYFSEPAAGDVKDVPSGYKADRYVSVGIDGQHSEAALTAIAGKAIPQVIDLLLQNEAVLKSFGLTQERLEDAKKQLTADKMKEQYTIRKAEITGGITDGYLTFESGDLQVDATEPSKGMKMNIHFQLSQDDINKEVKFEAELPKDAVPVDELAP</sequence>
<evidence type="ECO:0000256" key="1">
    <source>
        <dbReference type="SAM" id="SignalP"/>
    </source>
</evidence>
<dbReference type="KEGG" id="prz:GZH47_15690"/>
<dbReference type="EMBL" id="CP048286">
    <property type="protein sequence ID" value="QHW32109.1"/>
    <property type="molecule type" value="Genomic_DNA"/>
</dbReference>
<accession>A0A6C0P0X2</accession>
<proteinExistence type="predicted"/>